<dbReference type="FunFam" id="4.10.1110.10:FF:000001">
    <property type="entry name" value="Zinc finger AN1-type containing 6"/>
    <property type="match status" value="1"/>
</dbReference>
<dbReference type="SUPFAM" id="SSF118310">
    <property type="entry name" value="AN1-like Zinc finger"/>
    <property type="match status" value="1"/>
</dbReference>
<dbReference type="PROSITE" id="PS51039">
    <property type="entry name" value="ZF_AN1"/>
    <property type="match status" value="1"/>
</dbReference>
<keyword evidence="10" id="KW-1185">Reference proteome</keyword>
<keyword evidence="3 5" id="KW-0863">Zinc-finger</keyword>
<dbReference type="Gene3D" id="1.20.5.4770">
    <property type="match status" value="1"/>
</dbReference>
<evidence type="ECO:0000256" key="3">
    <source>
        <dbReference type="ARBA" id="ARBA00022771"/>
    </source>
</evidence>
<protein>
    <submittedName>
        <fullName evidence="9">Zinc finger, A20-type</fullName>
    </submittedName>
</protein>
<dbReference type="InterPro" id="IPR000058">
    <property type="entry name" value="Znf_AN1"/>
</dbReference>
<feature type="compositionally biased region" description="Polar residues" evidence="6">
    <location>
        <begin position="149"/>
        <end position="159"/>
    </location>
</feature>
<evidence type="ECO:0000313" key="10">
    <source>
        <dbReference type="Proteomes" id="UP000243975"/>
    </source>
</evidence>
<dbReference type="PANTHER" id="PTHR10634">
    <property type="entry name" value="AN1-TYPE ZINC FINGER PROTEIN"/>
    <property type="match status" value="1"/>
</dbReference>
<dbReference type="InterPro" id="IPR050652">
    <property type="entry name" value="AN1_A20_ZnFinger"/>
</dbReference>
<dbReference type="Gene3D" id="4.10.1110.10">
    <property type="entry name" value="AN1-like Zinc finger"/>
    <property type="match status" value="1"/>
</dbReference>
<dbReference type="PANTHER" id="PTHR10634:SF104">
    <property type="entry name" value="ZINC FINGER A20 AND AN1 DOMAIN-CONTAINING STRESS-ASSOCIATED PROTEIN 2"/>
    <property type="match status" value="1"/>
</dbReference>
<evidence type="ECO:0000256" key="1">
    <source>
        <dbReference type="ARBA" id="ARBA00003732"/>
    </source>
</evidence>
<sequence length="228" mass="24786">MNGASWKTNDGWSDRALMKKTTLRFDTKIKRDIIFIKRGLIISSTAAQFFSLYEQKSHIMEKNGAGCEASPEAAAILCINNCGFFGTSATMNMCSKCHKDMILKQEHAKLATSAIKNIMDGGNDKESARVPSLFGAPSGSAASEMAQPSCGSPTQAESNSKSKEGPTRCMTCRKRVGLTGFSCRCGNLFCCVHRYSDKHDCPFDYLTASRDAIAKGNPVVKGQKLDKI</sequence>
<accession>A0A103XUG8</accession>
<organism evidence="9 10">
    <name type="scientific">Cynara cardunculus var. scolymus</name>
    <name type="common">Globe artichoke</name>
    <name type="synonym">Cynara scolymus</name>
    <dbReference type="NCBI Taxonomy" id="59895"/>
    <lineage>
        <taxon>Eukaryota</taxon>
        <taxon>Viridiplantae</taxon>
        <taxon>Streptophyta</taxon>
        <taxon>Embryophyta</taxon>
        <taxon>Tracheophyta</taxon>
        <taxon>Spermatophyta</taxon>
        <taxon>Magnoliopsida</taxon>
        <taxon>eudicotyledons</taxon>
        <taxon>Gunneridae</taxon>
        <taxon>Pentapetalae</taxon>
        <taxon>asterids</taxon>
        <taxon>campanulids</taxon>
        <taxon>Asterales</taxon>
        <taxon>Asteraceae</taxon>
        <taxon>Carduoideae</taxon>
        <taxon>Cardueae</taxon>
        <taxon>Carduinae</taxon>
        <taxon>Cynara</taxon>
    </lineage>
</organism>
<dbReference type="Gramene" id="KVH97063">
    <property type="protein sequence ID" value="KVH97063"/>
    <property type="gene ID" value="Ccrd_000843"/>
</dbReference>
<dbReference type="AlphaFoldDB" id="A0A103XUG8"/>
<dbReference type="SUPFAM" id="SSF57716">
    <property type="entry name" value="Glucocorticoid receptor-like (DNA-binding domain)"/>
    <property type="match status" value="1"/>
</dbReference>
<dbReference type="EMBL" id="LEKV01003865">
    <property type="protein sequence ID" value="KVH97063.1"/>
    <property type="molecule type" value="Genomic_DNA"/>
</dbReference>
<keyword evidence="2" id="KW-0479">Metal-binding</keyword>
<dbReference type="PROSITE" id="PS51036">
    <property type="entry name" value="ZF_A20"/>
    <property type="match status" value="1"/>
</dbReference>
<dbReference type="SMART" id="SM00259">
    <property type="entry name" value="ZnF_A20"/>
    <property type="match status" value="1"/>
</dbReference>
<proteinExistence type="predicted"/>
<keyword evidence="4" id="KW-0862">Zinc</keyword>
<dbReference type="OMA" id="YCAMHRY"/>
<dbReference type="InterPro" id="IPR035896">
    <property type="entry name" value="AN1-like_Znf"/>
</dbReference>
<dbReference type="Proteomes" id="UP000243975">
    <property type="component" value="Unassembled WGS sequence"/>
</dbReference>
<evidence type="ECO:0000256" key="2">
    <source>
        <dbReference type="ARBA" id="ARBA00022723"/>
    </source>
</evidence>
<dbReference type="GO" id="GO:0003677">
    <property type="term" value="F:DNA binding"/>
    <property type="evidence" value="ECO:0007669"/>
    <property type="project" value="InterPro"/>
</dbReference>
<gene>
    <name evidence="9" type="ORF">Ccrd_000843</name>
</gene>
<dbReference type="InterPro" id="IPR002653">
    <property type="entry name" value="Znf_A20"/>
</dbReference>
<reference evidence="9 10" key="1">
    <citation type="journal article" date="2016" name="Sci. Rep.">
        <title>The genome sequence of the outbreeding globe artichoke constructed de novo incorporating a phase-aware low-pass sequencing strategy of F1 progeny.</title>
        <authorList>
            <person name="Scaglione D."/>
            <person name="Reyes-Chin-Wo S."/>
            <person name="Acquadro A."/>
            <person name="Froenicke L."/>
            <person name="Portis E."/>
            <person name="Beitel C."/>
            <person name="Tirone M."/>
            <person name="Mauro R."/>
            <person name="Lo Monaco A."/>
            <person name="Mauromicale G."/>
            <person name="Faccioli P."/>
            <person name="Cattivelli L."/>
            <person name="Rieseberg L."/>
            <person name="Michelmore R."/>
            <person name="Lanteri S."/>
        </authorList>
    </citation>
    <scope>NUCLEOTIDE SEQUENCE [LARGE SCALE GENOMIC DNA]</scope>
    <source>
        <strain evidence="9">2C</strain>
    </source>
</reference>
<feature type="domain" description="AN1-type" evidence="8">
    <location>
        <begin position="163"/>
        <end position="209"/>
    </location>
</feature>
<evidence type="ECO:0000313" key="9">
    <source>
        <dbReference type="EMBL" id="KVH97063.1"/>
    </source>
</evidence>
<comment type="function">
    <text evidence="1">May be involved in environmental stress response.</text>
</comment>
<feature type="domain" description="A20-type" evidence="7">
    <location>
        <begin position="72"/>
        <end position="106"/>
    </location>
</feature>
<dbReference type="Pfam" id="PF01428">
    <property type="entry name" value="zf-AN1"/>
    <property type="match status" value="1"/>
</dbReference>
<dbReference type="Pfam" id="PF01754">
    <property type="entry name" value="zf-A20"/>
    <property type="match status" value="1"/>
</dbReference>
<dbReference type="SMART" id="SM00154">
    <property type="entry name" value="ZnF_AN1"/>
    <property type="match status" value="1"/>
</dbReference>
<comment type="caution">
    <text evidence="9">The sequence shown here is derived from an EMBL/GenBank/DDBJ whole genome shotgun (WGS) entry which is preliminary data.</text>
</comment>
<evidence type="ECO:0000259" key="7">
    <source>
        <dbReference type="PROSITE" id="PS51036"/>
    </source>
</evidence>
<evidence type="ECO:0000256" key="6">
    <source>
        <dbReference type="SAM" id="MobiDB-lite"/>
    </source>
</evidence>
<feature type="region of interest" description="Disordered" evidence="6">
    <location>
        <begin position="137"/>
        <end position="167"/>
    </location>
</feature>
<dbReference type="STRING" id="59895.A0A103XUG8"/>
<evidence type="ECO:0000256" key="4">
    <source>
        <dbReference type="ARBA" id="ARBA00022833"/>
    </source>
</evidence>
<evidence type="ECO:0000256" key="5">
    <source>
        <dbReference type="PROSITE-ProRule" id="PRU00449"/>
    </source>
</evidence>
<evidence type="ECO:0000259" key="8">
    <source>
        <dbReference type="PROSITE" id="PS51039"/>
    </source>
</evidence>
<name>A0A103XUG8_CYNCS</name>
<dbReference type="GO" id="GO:0008270">
    <property type="term" value="F:zinc ion binding"/>
    <property type="evidence" value="ECO:0007669"/>
    <property type="project" value="UniProtKB-KW"/>
</dbReference>